<reference evidence="3" key="1">
    <citation type="submission" date="2017-10" db="EMBL/GenBank/DDBJ databases">
        <authorList>
            <person name="Regsiter A."/>
            <person name="William W."/>
        </authorList>
    </citation>
    <scope>NUCLEOTIDE SEQUENCE [LARGE SCALE GENOMIC DNA]</scope>
</reference>
<feature type="signal peptide" evidence="1">
    <location>
        <begin position="1"/>
        <end position="25"/>
    </location>
</feature>
<evidence type="ECO:0000313" key="2">
    <source>
        <dbReference type="EMBL" id="SOR27117.1"/>
    </source>
</evidence>
<dbReference type="Proteomes" id="UP000233769">
    <property type="component" value="Chromosome tk0001"/>
</dbReference>
<keyword evidence="1" id="KW-0732">Signal</keyword>
<evidence type="ECO:0000313" key="3">
    <source>
        <dbReference type="Proteomes" id="UP000233769"/>
    </source>
</evidence>
<feature type="chain" id="PRO_5014673452" evidence="1">
    <location>
        <begin position="26"/>
        <end position="521"/>
    </location>
</feature>
<gene>
    <name evidence="2" type="ORF">TK0001_0515</name>
</gene>
<name>A0A2N9AID2_METEX</name>
<evidence type="ECO:0000256" key="1">
    <source>
        <dbReference type="SAM" id="SignalP"/>
    </source>
</evidence>
<proteinExistence type="predicted"/>
<sequence>MLTRPAQVGLYSLLAVASTAGTISAQPLQNASDPASAPSGQVDRAISILPLGAPSLMRVHGEKSREQPLGIFVHPNGPMIDFCSVGGCFDGPHLLTPILVNVRTQKDATAQEVGFHLNFTSDKGKVVYWKPGTRYEAGETVAVLNSKCSVTVDGGATQTVPGCLYRAQSAGTSAPRGEGPTGNGTNLRDGSIVWAYLGPGANNGKSAFSIAANFEPGTGAGWGFVTNTTVLPGVGDVTIFGEERDCSNGNKDSDIGSPYFMACSFIGGQGPGTFPMLAYRYVGSGAVNSGGANPYGAHYGDYWSGGPSTDVGSVVKDAVIFDSTNADVTLKSAAQRRHSIAFLYDQSDSFAVLRADGKHDSGLDFSRATLASGNFAVLPQTTFLSWSGRASFGWNGAIQAFTLGATNSGSSYSLAAYNSGDVDVGRHLSARPGPKLSISGCGASKLSKSANDLHGTISMQSGEAGCTIRFAATYNDIPDCVVSSSLGGMHAPAYETSRQGIAMTIAASNAPQSISYVCMGR</sequence>
<protein>
    <submittedName>
        <fullName evidence="2">Uncharacterized protein</fullName>
    </submittedName>
</protein>
<dbReference type="EMBL" id="LT962688">
    <property type="protein sequence ID" value="SOR27117.1"/>
    <property type="molecule type" value="Genomic_DNA"/>
</dbReference>
<dbReference type="AlphaFoldDB" id="A0A2N9AID2"/>
<organism evidence="2 3">
    <name type="scientific">Methylorubrum extorquens</name>
    <name type="common">Methylobacterium dichloromethanicum</name>
    <name type="synonym">Methylobacterium extorquens</name>
    <dbReference type="NCBI Taxonomy" id="408"/>
    <lineage>
        <taxon>Bacteria</taxon>
        <taxon>Pseudomonadati</taxon>
        <taxon>Pseudomonadota</taxon>
        <taxon>Alphaproteobacteria</taxon>
        <taxon>Hyphomicrobiales</taxon>
        <taxon>Methylobacteriaceae</taxon>
        <taxon>Methylorubrum</taxon>
    </lineage>
</organism>
<accession>A0A2N9AID2</accession>